<dbReference type="AlphaFoldDB" id="A0A1S0TIE5"/>
<dbReference type="EMBL" id="JH712701">
    <property type="protein sequence ID" value="EFO14409.1"/>
    <property type="molecule type" value="Genomic_DNA"/>
</dbReference>
<accession>A0A1S0TIE5</accession>
<sequence length="113" mass="12674">MVKESECDLQKMHSVIIDSDGSSEHLSIITNTEMNQEIAIEGSDDECPILINEKALQESIENESTNSMNQFGSSKTSENERWQGRNPLQKFSILIGNNKLTFKVTDAPKMHMG</sequence>
<dbReference type="GeneID" id="9951588"/>
<evidence type="ECO:0000313" key="2">
    <source>
        <dbReference type="EMBL" id="EFO14409.1"/>
    </source>
</evidence>
<proteinExistence type="predicted"/>
<feature type="region of interest" description="Disordered" evidence="1">
    <location>
        <begin position="61"/>
        <end position="83"/>
    </location>
</feature>
<name>A0A1S0TIE5_LOALO</name>
<protein>
    <submittedName>
        <fullName evidence="2">Uncharacterized protein</fullName>
    </submittedName>
</protein>
<dbReference type="CTD" id="9951588"/>
<evidence type="ECO:0000256" key="1">
    <source>
        <dbReference type="SAM" id="MobiDB-lite"/>
    </source>
</evidence>
<organism evidence="2">
    <name type="scientific">Loa loa</name>
    <name type="common">Eye worm</name>
    <name type="synonym">Filaria loa</name>
    <dbReference type="NCBI Taxonomy" id="7209"/>
    <lineage>
        <taxon>Eukaryota</taxon>
        <taxon>Metazoa</taxon>
        <taxon>Ecdysozoa</taxon>
        <taxon>Nematoda</taxon>
        <taxon>Chromadorea</taxon>
        <taxon>Rhabditida</taxon>
        <taxon>Spirurina</taxon>
        <taxon>Spiruromorpha</taxon>
        <taxon>Filarioidea</taxon>
        <taxon>Onchocercidae</taxon>
        <taxon>Loa</taxon>
    </lineage>
</organism>
<gene>
    <name evidence="2" type="ORF">LOAG_14111</name>
</gene>
<dbReference type="KEGG" id="loa:LOAG_14111"/>
<reference evidence="2" key="1">
    <citation type="submission" date="2012-04" db="EMBL/GenBank/DDBJ databases">
        <title>The Genome Sequence of Loa loa.</title>
        <authorList>
            <consortium name="The Broad Institute Genome Sequencing Platform"/>
            <consortium name="Broad Institute Genome Sequencing Center for Infectious Disease"/>
            <person name="Nutman T.B."/>
            <person name="Fink D.L."/>
            <person name="Russ C."/>
            <person name="Young S."/>
            <person name="Zeng Q."/>
            <person name="Gargeya S."/>
            <person name="Alvarado L."/>
            <person name="Berlin A."/>
            <person name="Chapman S.B."/>
            <person name="Chen Z."/>
            <person name="Freedman E."/>
            <person name="Gellesch M."/>
            <person name="Goldberg J."/>
            <person name="Griggs A."/>
            <person name="Gujja S."/>
            <person name="Heilman E.R."/>
            <person name="Heiman D."/>
            <person name="Howarth C."/>
            <person name="Mehta T."/>
            <person name="Neiman D."/>
            <person name="Pearson M."/>
            <person name="Roberts A."/>
            <person name="Saif S."/>
            <person name="Shea T."/>
            <person name="Shenoy N."/>
            <person name="Sisk P."/>
            <person name="Stolte C."/>
            <person name="Sykes S."/>
            <person name="White J."/>
            <person name="Yandava C."/>
            <person name="Haas B."/>
            <person name="Henn M.R."/>
            <person name="Nusbaum C."/>
            <person name="Birren B."/>
        </authorList>
    </citation>
    <scope>NUCLEOTIDE SEQUENCE [LARGE SCALE GENOMIC DNA]</scope>
</reference>
<dbReference type="InParanoid" id="A0A1S0TIE5"/>
<feature type="compositionally biased region" description="Polar residues" evidence="1">
    <location>
        <begin position="62"/>
        <end position="76"/>
    </location>
</feature>
<dbReference type="RefSeq" id="XP_003149661.1">
    <property type="nucleotide sequence ID" value="XM_003149613.2"/>
</dbReference>